<dbReference type="PANTHER" id="PTHR14957">
    <property type="entry name" value="UBIQUITIN-LIKE-CONJUGATING ENZYME ATG10"/>
    <property type="match status" value="1"/>
</dbReference>
<evidence type="ECO:0000256" key="3">
    <source>
        <dbReference type="ARBA" id="ARBA00022679"/>
    </source>
</evidence>
<sequence length="218" mass="24772">MYSLFHPQLLHWGPAEADLTENRTSKEPVQISTRRGPPLSSSMMMMMMMDQCVVHSSGASLLLQLLHSCPLLQRLNPWYGMRVCLEEVWDSVNPNYYFCRLQNGPWDIITQQVGQSFFVLQLCRTEVFMKPGGTAMMGSQRGQVNYIVSWLSVVGPIVGLDIPFSYCKQVSAAHHTHSLHSPLPLGHRQTEWTSHKQASHLVWTTCDTKFGYSLREAC</sequence>
<keyword evidence="3" id="KW-0808">Transferase</keyword>
<name>A0A060XZF1_ONCMY</name>
<dbReference type="GO" id="GO:0061651">
    <property type="term" value="F:Atg12 conjugating enzyme activity"/>
    <property type="evidence" value="ECO:0007669"/>
    <property type="project" value="TreeGrafter"/>
</dbReference>
<dbReference type="GO" id="GO:0000422">
    <property type="term" value="P:autophagy of mitochondrion"/>
    <property type="evidence" value="ECO:0007669"/>
    <property type="project" value="TreeGrafter"/>
</dbReference>
<dbReference type="GO" id="GO:0032446">
    <property type="term" value="P:protein modification by small protein conjugation"/>
    <property type="evidence" value="ECO:0007669"/>
    <property type="project" value="TreeGrafter"/>
</dbReference>
<reference evidence="7" key="1">
    <citation type="journal article" date="2014" name="Nat. Commun.">
        <title>The rainbow trout genome provides novel insights into evolution after whole-genome duplication in vertebrates.</title>
        <authorList>
            <person name="Berthelot C."/>
            <person name="Brunet F."/>
            <person name="Chalopin D."/>
            <person name="Juanchich A."/>
            <person name="Bernard M."/>
            <person name="Noel B."/>
            <person name="Bento P."/>
            <person name="Da Silva C."/>
            <person name="Labadie K."/>
            <person name="Alberti A."/>
            <person name="Aury J.M."/>
            <person name="Louis A."/>
            <person name="Dehais P."/>
            <person name="Bardou P."/>
            <person name="Montfort J."/>
            <person name="Klopp C."/>
            <person name="Cabau C."/>
            <person name="Gaspin C."/>
            <person name="Thorgaard G.H."/>
            <person name="Boussaha M."/>
            <person name="Quillet E."/>
            <person name="Guyomard R."/>
            <person name="Galiana D."/>
            <person name="Bobe J."/>
            <person name="Volff J.N."/>
            <person name="Genet C."/>
            <person name="Wincker P."/>
            <person name="Jaillon O."/>
            <person name="Roest Crollius H."/>
            <person name="Guiguen Y."/>
        </authorList>
    </citation>
    <scope>NUCLEOTIDE SEQUENCE [LARGE SCALE GENOMIC DNA]</scope>
</reference>
<proteinExistence type="inferred from homology"/>
<protein>
    <recommendedName>
        <fullName evidence="2">Ubiquitin-like-conjugating enzyme ATG10</fullName>
    </recommendedName>
    <alternativeName>
        <fullName evidence="6">Autophagy-related protein 10</fullName>
    </alternativeName>
</protein>
<evidence type="ECO:0000256" key="2">
    <source>
        <dbReference type="ARBA" id="ARBA00021099"/>
    </source>
</evidence>
<comment type="similarity">
    <text evidence="1">Belongs to the ATG10 family.</text>
</comment>
<evidence type="ECO:0000256" key="4">
    <source>
        <dbReference type="ARBA" id="ARBA00022786"/>
    </source>
</evidence>
<keyword evidence="4" id="KW-0833">Ubl conjugation pathway</keyword>
<dbReference type="GO" id="GO:0005829">
    <property type="term" value="C:cytosol"/>
    <property type="evidence" value="ECO:0007669"/>
    <property type="project" value="TreeGrafter"/>
</dbReference>
<dbReference type="Pfam" id="PF03987">
    <property type="entry name" value="Autophagy_act_C"/>
    <property type="match status" value="1"/>
</dbReference>
<evidence type="ECO:0000256" key="6">
    <source>
        <dbReference type="ARBA" id="ARBA00029833"/>
    </source>
</evidence>
<evidence type="ECO:0000313" key="7">
    <source>
        <dbReference type="EMBL" id="CDQ85073.1"/>
    </source>
</evidence>
<reference evidence="7" key="2">
    <citation type="submission" date="2014-03" db="EMBL/GenBank/DDBJ databases">
        <authorList>
            <person name="Genoscope - CEA"/>
        </authorList>
    </citation>
    <scope>NUCLEOTIDE SEQUENCE</scope>
</reference>
<gene>
    <name evidence="7" type="ORF">GSONMT00056768001</name>
</gene>
<evidence type="ECO:0000256" key="1">
    <source>
        <dbReference type="ARBA" id="ARBA00005696"/>
    </source>
</evidence>
<dbReference type="PaxDb" id="8022-A0A060XZF1"/>
<dbReference type="GO" id="GO:0000045">
    <property type="term" value="P:autophagosome assembly"/>
    <property type="evidence" value="ECO:0007669"/>
    <property type="project" value="TreeGrafter"/>
</dbReference>
<dbReference type="AlphaFoldDB" id="A0A060XZF1"/>
<dbReference type="STRING" id="8022.A0A060XZF1"/>
<dbReference type="InterPro" id="IPR007135">
    <property type="entry name" value="Atg3/Atg10"/>
</dbReference>
<organism evidence="7 8">
    <name type="scientific">Oncorhynchus mykiss</name>
    <name type="common">Rainbow trout</name>
    <name type="synonym">Salmo gairdneri</name>
    <dbReference type="NCBI Taxonomy" id="8022"/>
    <lineage>
        <taxon>Eukaryota</taxon>
        <taxon>Metazoa</taxon>
        <taxon>Chordata</taxon>
        <taxon>Craniata</taxon>
        <taxon>Vertebrata</taxon>
        <taxon>Euteleostomi</taxon>
        <taxon>Actinopterygii</taxon>
        <taxon>Neopterygii</taxon>
        <taxon>Teleostei</taxon>
        <taxon>Protacanthopterygii</taxon>
        <taxon>Salmoniformes</taxon>
        <taxon>Salmonidae</taxon>
        <taxon>Salmoninae</taxon>
        <taxon>Oncorhynchus</taxon>
    </lineage>
</organism>
<keyword evidence="5" id="KW-0072">Autophagy</keyword>
<accession>A0A060XZF1</accession>
<dbReference type="EMBL" id="FR906657">
    <property type="protein sequence ID" value="CDQ85073.1"/>
    <property type="molecule type" value="Genomic_DNA"/>
</dbReference>
<evidence type="ECO:0000256" key="5">
    <source>
        <dbReference type="ARBA" id="ARBA00023006"/>
    </source>
</evidence>
<dbReference type="Proteomes" id="UP000193380">
    <property type="component" value="Unassembled WGS sequence"/>
</dbReference>
<evidence type="ECO:0000313" key="8">
    <source>
        <dbReference type="Proteomes" id="UP000193380"/>
    </source>
</evidence>
<dbReference type="PANTHER" id="PTHR14957:SF1">
    <property type="entry name" value="UBIQUITIN-LIKE-CONJUGATING ENZYME ATG10"/>
    <property type="match status" value="1"/>
</dbReference>